<proteinExistence type="inferred from homology"/>
<dbReference type="PANTHER" id="PTHR40980">
    <property type="entry name" value="PLUG DOMAIN-CONTAINING PROTEIN"/>
    <property type="match status" value="1"/>
</dbReference>
<comment type="subcellular location">
    <subcellularLocation>
        <location evidence="1 4">Cell outer membrane</location>
    </subcellularLocation>
</comment>
<feature type="domain" description="TonB-dependent receptor-like beta-barrel" evidence="5">
    <location>
        <begin position="296"/>
        <end position="821"/>
    </location>
</feature>
<organism evidence="7 8">
    <name type="scientific">Parvularcula bermudensis (strain ATCC BAA-594 / HTCC2503 / KCTC 12087)</name>
    <dbReference type="NCBI Taxonomy" id="314260"/>
    <lineage>
        <taxon>Bacteria</taxon>
        <taxon>Pseudomonadati</taxon>
        <taxon>Pseudomonadota</taxon>
        <taxon>Alphaproteobacteria</taxon>
        <taxon>Parvularculales</taxon>
        <taxon>Parvularculaceae</taxon>
        <taxon>Parvularcula</taxon>
    </lineage>
</organism>
<dbReference type="InterPro" id="IPR012910">
    <property type="entry name" value="Plug_dom"/>
</dbReference>
<dbReference type="AlphaFoldDB" id="E0TBP8"/>
<keyword evidence="4" id="KW-0798">TonB box</keyword>
<gene>
    <name evidence="7" type="ordered locus">PB2503_08569</name>
</gene>
<dbReference type="GO" id="GO:0009279">
    <property type="term" value="C:cell outer membrane"/>
    <property type="evidence" value="ECO:0007669"/>
    <property type="project" value="UniProtKB-SubCell"/>
</dbReference>
<name>E0TBP8_PARBH</name>
<dbReference type="eggNOG" id="COG4771">
    <property type="taxonomic scope" value="Bacteria"/>
</dbReference>
<keyword evidence="7" id="KW-0675">Receptor</keyword>
<dbReference type="HOGENOM" id="CLU_006935_0_0_5"/>
<comment type="similarity">
    <text evidence="4">Belongs to the TonB-dependent receptor family.</text>
</comment>
<dbReference type="Gene3D" id="2.40.170.20">
    <property type="entry name" value="TonB-dependent receptor, beta-barrel domain"/>
    <property type="match status" value="1"/>
</dbReference>
<evidence type="ECO:0000256" key="2">
    <source>
        <dbReference type="ARBA" id="ARBA00023136"/>
    </source>
</evidence>
<dbReference type="SUPFAM" id="SSF56935">
    <property type="entry name" value="Porins"/>
    <property type="match status" value="1"/>
</dbReference>
<evidence type="ECO:0000313" key="7">
    <source>
        <dbReference type="EMBL" id="ADM09769.1"/>
    </source>
</evidence>
<protein>
    <submittedName>
        <fullName evidence="7">TonB-dependent receptor</fullName>
    </submittedName>
</protein>
<dbReference type="eggNOG" id="COG1629">
    <property type="taxonomic scope" value="Bacteria"/>
</dbReference>
<dbReference type="EMBL" id="CP002156">
    <property type="protein sequence ID" value="ADM09769.1"/>
    <property type="molecule type" value="Genomic_DNA"/>
</dbReference>
<sequence length="858" mass="94310">MPSLALALAISGAFGTVAAQDDVIVVRGALVPDEKRATSEISSLLEAEDFQRQGDSDIAAALRRVTGISVIDGKFPVARGLNERYSSATLNGIPLPSPEPLRRAAPLDLVPTSVLAGSLAQKTFSPEFSGEFGGAAIDLQTVGVPDETYFSASIGFEIDTVSTMQDGFFYDGSDTDVFGFDDGLRNLPGLADAAFRNGVSSVGQDTLDLAFDQDKTLLITGEDVPASGSFSLTGGLVVVDNGDLRIGTTTYLGYSNEWENRDGFQNRTEDTDFSDIQTRVEQDFLETRQTIDLNAFNTTGFEFGPDHELNLTSFILRSTLKRARISEGFDEDRTSDLIRREFSDYIEREVWQAQLSGEHLFPDLADLEASWRVAYGEAERSSPYERLTSRSQAVGSDEAFAIRQGLGRRAGNELNFAELTDENFYAGVDFVFPVMLFGGESSIKFGGAYEERDRTNLRRDFSVFIDVEDALADSRIDLIYSDPVVSTDRVNFVPDATNQFPDTSEASLEVLAAYSALDVEFNEFLRASVGVRFEDSTEESSVGLTSDPALTSFEPLEEEYFLPAVTVTWNPVGNIQVRGAYSQTITRPQFRELAPTDFIDPDIDVTLQGNPFLTNSEIENFDVRAEWYFGRGQFVTVGAFYKDIDKPIEQFFTGQEGGATSFLNAPKATLWGFEAEFERTFDLSAAFENGYWIGKELFLSTNYTYSDSEVEVEDGETVILNNRVDNTPLVVDATDFVVDGRSLVGQSDHLFNFQLGVENVDTGASVTGLLNYASERVLFAEGNDASALAVLEQPPVTLDLVINQPLEVSGGTYDLGIKVQNILGDDFDAYREDDAGTKATFFEYDKGTKFSVSLSRDF</sequence>
<evidence type="ECO:0000256" key="3">
    <source>
        <dbReference type="ARBA" id="ARBA00023237"/>
    </source>
</evidence>
<dbReference type="Gene3D" id="2.170.130.10">
    <property type="entry name" value="TonB-dependent receptor, plug domain"/>
    <property type="match status" value="1"/>
</dbReference>
<evidence type="ECO:0000259" key="5">
    <source>
        <dbReference type="Pfam" id="PF00593"/>
    </source>
</evidence>
<reference evidence="8" key="1">
    <citation type="submission" date="2010-08" db="EMBL/GenBank/DDBJ databases">
        <title>Genome sequence of Parvularcula bermudensis HTCC2503.</title>
        <authorList>
            <person name="Kang D.-M."/>
            <person name="Oh H.-M."/>
            <person name="Cho J.-C."/>
        </authorList>
    </citation>
    <scope>NUCLEOTIDE SEQUENCE [LARGE SCALE GENOMIC DNA]</scope>
    <source>
        <strain evidence="8">ATCC BAA-594 / HTCC2503 / KCTC 12087</strain>
    </source>
</reference>
<keyword evidence="8" id="KW-1185">Reference proteome</keyword>
<dbReference type="Proteomes" id="UP000001302">
    <property type="component" value="Chromosome"/>
</dbReference>
<evidence type="ECO:0000313" key="8">
    <source>
        <dbReference type="Proteomes" id="UP000001302"/>
    </source>
</evidence>
<evidence type="ECO:0000256" key="4">
    <source>
        <dbReference type="RuleBase" id="RU003357"/>
    </source>
</evidence>
<dbReference type="InterPro" id="IPR037066">
    <property type="entry name" value="Plug_dom_sf"/>
</dbReference>
<feature type="domain" description="TonB-dependent receptor plug" evidence="6">
    <location>
        <begin position="35"/>
        <end position="112"/>
    </location>
</feature>
<dbReference type="InterPro" id="IPR000531">
    <property type="entry name" value="Beta-barrel_TonB"/>
</dbReference>
<dbReference type="Pfam" id="PF07715">
    <property type="entry name" value="Plug"/>
    <property type="match status" value="1"/>
</dbReference>
<reference evidence="7 8" key="2">
    <citation type="journal article" date="2011" name="J. Bacteriol.">
        <title>Complete genome sequence of strain HTCC2503T of Parvularcula bermudensis, the type species of the order "Parvularculales" in the class Alphaproteobacteria.</title>
        <authorList>
            <person name="Oh H.M."/>
            <person name="Kang I."/>
            <person name="Vergin K.L."/>
            <person name="Kang D."/>
            <person name="Rhee K.H."/>
            <person name="Giovannoni S.J."/>
            <person name="Cho J.C."/>
        </authorList>
    </citation>
    <scope>NUCLEOTIDE SEQUENCE [LARGE SCALE GENOMIC DNA]</scope>
    <source>
        <strain evidence="8">ATCC BAA-594 / HTCC2503 / KCTC 12087</strain>
    </source>
</reference>
<dbReference type="KEGG" id="pbr:PB2503_08569"/>
<dbReference type="PANTHER" id="PTHR40980:SF5">
    <property type="entry name" value="TONB-DEPENDENT RECEPTOR"/>
    <property type="match status" value="1"/>
</dbReference>
<dbReference type="STRING" id="314260.PB2503_08569"/>
<evidence type="ECO:0000256" key="1">
    <source>
        <dbReference type="ARBA" id="ARBA00004442"/>
    </source>
</evidence>
<dbReference type="Pfam" id="PF00593">
    <property type="entry name" value="TonB_dep_Rec_b-barrel"/>
    <property type="match status" value="1"/>
</dbReference>
<keyword evidence="2 4" id="KW-0472">Membrane</keyword>
<dbReference type="InterPro" id="IPR036942">
    <property type="entry name" value="Beta-barrel_TonB_sf"/>
</dbReference>
<keyword evidence="3" id="KW-0998">Cell outer membrane</keyword>
<accession>E0TBP8</accession>
<evidence type="ECO:0000259" key="6">
    <source>
        <dbReference type="Pfam" id="PF07715"/>
    </source>
</evidence>